<name>B2B177_PODAN</name>
<reference evidence="2" key="2">
    <citation type="submission" date="2008-07" db="EMBL/GenBank/DDBJ databases">
        <authorList>
            <person name="Genoscope - CEA"/>
        </authorList>
    </citation>
    <scope>NUCLEOTIDE SEQUENCE</scope>
    <source>
        <strain evidence="2">S mat+</strain>
    </source>
</reference>
<dbReference type="Proteomes" id="UP000001197">
    <property type="component" value="Chromosome 3"/>
</dbReference>
<proteinExistence type="predicted"/>
<evidence type="ECO:0000313" key="2">
    <source>
        <dbReference type="EMBL" id="CAP70900.1"/>
    </source>
</evidence>
<evidence type="ECO:0000256" key="1">
    <source>
        <dbReference type="SAM" id="MobiDB-lite"/>
    </source>
</evidence>
<evidence type="ECO:0000313" key="4">
    <source>
        <dbReference type="Proteomes" id="UP000001197"/>
    </source>
</evidence>
<reference evidence="2 4" key="1">
    <citation type="journal article" date="2008" name="Genome Biol.">
        <title>The genome sequence of the model ascomycete fungus Podospora anserina.</title>
        <authorList>
            <person name="Espagne E."/>
            <person name="Lespinet O."/>
            <person name="Malagnac F."/>
            <person name="Da Silva C."/>
            <person name="Jaillon O."/>
            <person name="Porcel B.M."/>
            <person name="Couloux A."/>
            <person name="Aury J.-M."/>
            <person name="Segurens B."/>
            <person name="Poulain J."/>
            <person name="Anthouard V."/>
            <person name="Grossetete S."/>
            <person name="Khalili H."/>
            <person name="Coppin E."/>
            <person name="Dequard-Chablat M."/>
            <person name="Picard M."/>
            <person name="Contamine V."/>
            <person name="Arnaise S."/>
            <person name="Bourdais A."/>
            <person name="Berteaux-Lecellier V."/>
            <person name="Gautheret D."/>
            <person name="de Vries R.P."/>
            <person name="Battaglia E."/>
            <person name="Coutinho P.M."/>
            <person name="Danchin E.G.J."/>
            <person name="Henrissat B."/>
            <person name="El Khoury R."/>
            <person name="Sainsard-Chanet A."/>
            <person name="Boivin A."/>
            <person name="Pinan-Lucarre B."/>
            <person name="Sellem C.H."/>
            <person name="Debuchy R."/>
            <person name="Wincker P."/>
            <person name="Weissenbach J."/>
            <person name="Silar P."/>
        </authorList>
    </citation>
    <scope>NUCLEOTIDE SEQUENCE [LARGE SCALE GENOMIC DNA]</scope>
    <source>
        <strain evidence="4">S / ATCC MYA-4624 / DSM 980 / FGSC 10383</strain>
        <strain evidence="2">S mat+</strain>
    </source>
</reference>
<feature type="compositionally biased region" description="Pro residues" evidence="1">
    <location>
        <begin position="29"/>
        <end position="58"/>
    </location>
</feature>
<dbReference type="HOGENOM" id="CLU_1939046_0_0_1"/>
<dbReference type="AlphaFoldDB" id="B2B177"/>
<reference evidence="4" key="3">
    <citation type="journal article" date="2014" name="Genetics">
        <title>Maintaining two mating types: Structure of the mating type locus and its role in heterokaryosis in Podospora anserina.</title>
        <authorList>
            <person name="Grognet P."/>
            <person name="Bidard F."/>
            <person name="Kuchly C."/>
            <person name="Tong L.C.H."/>
            <person name="Coppin E."/>
            <person name="Benkhali J.A."/>
            <person name="Couloux A."/>
            <person name="Wincker P."/>
            <person name="Debuchy R."/>
            <person name="Silar P."/>
        </authorList>
    </citation>
    <scope>GENOME REANNOTATION</scope>
    <source>
        <strain evidence="4">S / ATCC MYA-4624 / DSM 980 / FGSC 10383</strain>
    </source>
</reference>
<dbReference type="EMBL" id="FO904938">
    <property type="protein sequence ID" value="CDP27496.1"/>
    <property type="molecule type" value="Genomic_DNA"/>
</dbReference>
<dbReference type="VEuPathDB" id="FungiDB:PODANS_3_9570"/>
<evidence type="ECO:0000313" key="3">
    <source>
        <dbReference type="EMBL" id="CDP27496.1"/>
    </source>
</evidence>
<organism evidence="2">
    <name type="scientific">Podospora anserina (strain S / ATCC MYA-4624 / DSM 980 / FGSC 10383)</name>
    <name type="common">Pleurage anserina</name>
    <dbReference type="NCBI Taxonomy" id="515849"/>
    <lineage>
        <taxon>Eukaryota</taxon>
        <taxon>Fungi</taxon>
        <taxon>Dikarya</taxon>
        <taxon>Ascomycota</taxon>
        <taxon>Pezizomycotina</taxon>
        <taxon>Sordariomycetes</taxon>
        <taxon>Sordariomycetidae</taxon>
        <taxon>Sordariales</taxon>
        <taxon>Podosporaceae</taxon>
        <taxon>Podospora</taxon>
        <taxon>Podospora anserina</taxon>
    </lineage>
</organism>
<keyword evidence="4" id="KW-1185">Reference proteome</keyword>
<accession>B2B177</accession>
<feature type="compositionally biased region" description="Pro residues" evidence="1">
    <location>
        <begin position="79"/>
        <end position="94"/>
    </location>
</feature>
<sequence length="130" mass="13803">MTTALMTPSLYTHTLQLSHLHMSTLTPAHSPPLPISTPTPPSCHPRPTTPIPPQPPLASPTLPSLSNQLPPSQRQQATSPPPLRPSLSPLPPGLLAPHQPTLLLAGAPLSSGWLFWVPPSPLASVYKQLI</sequence>
<feature type="region of interest" description="Disordered" evidence="1">
    <location>
        <begin position="26"/>
        <end position="98"/>
    </location>
</feature>
<gene>
    <name evidence="2" type="ORF">PODANS_3_9570</name>
</gene>
<feature type="compositionally biased region" description="Polar residues" evidence="1">
    <location>
        <begin position="67"/>
        <end position="78"/>
    </location>
</feature>
<protein>
    <submittedName>
        <fullName evidence="2">Podospora anserina S mat+ genomic DNA chromosome 3, supercontig 2</fullName>
    </submittedName>
</protein>
<dbReference type="KEGG" id="pan:PODANSg6803"/>
<dbReference type="RefSeq" id="XP_001909767.1">
    <property type="nucleotide sequence ID" value="XM_001909732.1"/>
</dbReference>
<dbReference type="EMBL" id="CU638743">
    <property type="protein sequence ID" value="CAP70900.1"/>
    <property type="molecule type" value="Genomic_DNA"/>
</dbReference>
<reference evidence="3" key="4">
    <citation type="submission" date="2015-04" db="EMBL/GenBank/DDBJ databases">
        <title>Maintaining two mating types: Structure of the mating type locus and its role in heterokaryosis in Podospora anserina.</title>
        <authorList>
            <person name="Grognet P."/>
            <person name="Bidard F."/>
            <person name="Kuchly C."/>
            <person name="Chan Ho Tong L."/>
            <person name="Coppin E."/>
            <person name="Ait Benkhali J."/>
            <person name="Couloux A."/>
            <person name="Wincker P."/>
            <person name="Debuchy R."/>
            <person name="Silar P."/>
        </authorList>
    </citation>
    <scope>NUCLEOTIDE SEQUENCE</scope>
</reference>
<dbReference type="GeneID" id="6193949"/>